<dbReference type="AlphaFoldDB" id="A0A1Z4VSN1"/>
<dbReference type="RefSeq" id="WP_096366519.1">
    <property type="nucleotide sequence ID" value="NZ_AP018052.1"/>
</dbReference>
<dbReference type="Proteomes" id="UP000218765">
    <property type="component" value="Chromosome"/>
</dbReference>
<dbReference type="PANTHER" id="PTHR35562:SF2">
    <property type="entry name" value="DNA ENDONUCLEASE SMRA-RELATED"/>
    <property type="match status" value="1"/>
</dbReference>
<proteinExistence type="predicted"/>
<dbReference type="OrthoDB" id="9808881at2"/>
<gene>
    <name evidence="3" type="ORF">FOKN1_2042</name>
</gene>
<dbReference type="PROSITE" id="PS50828">
    <property type="entry name" value="SMR"/>
    <property type="match status" value="1"/>
</dbReference>
<protein>
    <recommendedName>
        <fullName evidence="2">Smr domain-containing protein</fullName>
    </recommendedName>
</protein>
<evidence type="ECO:0000259" key="2">
    <source>
        <dbReference type="PROSITE" id="PS50828"/>
    </source>
</evidence>
<dbReference type="KEGG" id="ttc:FOKN1_2042"/>
<dbReference type="EMBL" id="AP018052">
    <property type="protein sequence ID" value="BAZ94422.1"/>
    <property type="molecule type" value="Genomic_DNA"/>
</dbReference>
<reference evidence="3 4" key="1">
    <citation type="submission" date="2017-05" db="EMBL/GenBank/DDBJ databases">
        <title>Thiocyanate degradation by Thiohalobacter thiocyanaticus FOKN1.</title>
        <authorList>
            <person name="Oshiki M."/>
            <person name="Fukushima T."/>
            <person name="Kawano S."/>
            <person name="Nakagawa J."/>
        </authorList>
    </citation>
    <scope>NUCLEOTIDE SEQUENCE [LARGE SCALE GENOMIC DNA]</scope>
    <source>
        <strain evidence="3 4">FOKN1</strain>
    </source>
</reference>
<organism evidence="3 4">
    <name type="scientific">Thiohalobacter thiocyanaticus</name>
    <dbReference type="NCBI Taxonomy" id="585455"/>
    <lineage>
        <taxon>Bacteria</taxon>
        <taxon>Pseudomonadati</taxon>
        <taxon>Pseudomonadota</taxon>
        <taxon>Gammaproteobacteria</taxon>
        <taxon>Thiohalobacterales</taxon>
        <taxon>Thiohalobacteraceae</taxon>
        <taxon>Thiohalobacter</taxon>
    </lineage>
</organism>
<evidence type="ECO:0000313" key="3">
    <source>
        <dbReference type="EMBL" id="BAZ94422.1"/>
    </source>
</evidence>
<feature type="domain" description="Smr" evidence="2">
    <location>
        <begin position="101"/>
        <end position="182"/>
    </location>
</feature>
<keyword evidence="4" id="KW-1185">Reference proteome</keyword>
<evidence type="ECO:0000256" key="1">
    <source>
        <dbReference type="SAM" id="MobiDB-lite"/>
    </source>
</evidence>
<sequence length="185" mass="21139">MSKPRRPKSTLTEADRALFRDSVGPVRPLRRDRVELRPPPPTPRPQFREQDDLAVLRDMLSDEYDPAELETGEELLFARPGLQHRLLKRLRRGQFAVAAECDLHGMRVPEARQALVAFLNRCRRSQQTCVRIIHGKGHGSVQRIPVLKHKVARWLQQRDEVLAFCSARPVDGGTGAIYVLLKALR</sequence>
<dbReference type="SMART" id="SM00463">
    <property type="entry name" value="SMR"/>
    <property type="match status" value="1"/>
</dbReference>
<accession>A0A1Z4VSN1</accession>
<evidence type="ECO:0000313" key="4">
    <source>
        <dbReference type="Proteomes" id="UP000218765"/>
    </source>
</evidence>
<dbReference type="Pfam" id="PF01713">
    <property type="entry name" value="Smr"/>
    <property type="match status" value="1"/>
</dbReference>
<feature type="region of interest" description="Disordered" evidence="1">
    <location>
        <begin position="22"/>
        <end position="50"/>
    </location>
</feature>
<dbReference type="Gene3D" id="3.30.1370.110">
    <property type="match status" value="1"/>
</dbReference>
<name>A0A1Z4VSN1_9GAMM</name>
<dbReference type="InterPro" id="IPR036063">
    <property type="entry name" value="Smr_dom_sf"/>
</dbReference>
<dbReference type="PANTHER" id="PTHR35562">
    <property type="entry name" value="DNA ENDONUCLEASE SMRA-RELATED"/>
    <property type="match status" value="1"/>
</dbReference>
<dbReference type="SUPFAM" id="SSF160443">
    <property type="entry name" value="SMR domain-like"/>
    <property type="match status" value="1"/>
</dbReference>
<dbReference type="InterPro" id="IPR002625">
    <property type="entry name" value="Smr_dom"/>
</dbReference>